<sequence length="132" mass="13574">MHTAILRTAVATAFLSLAFGAAAFGAGTATAAVPVADVDHGRVGLRLDHGETTSVASGPIPALVTMVVPLNKIGAGLHEDTAIVRDEQGGVHASLRDVVLEAADHPDGTVTVYLDAPGARNGRVLDIYQNWN</sequence>
<comment type="caution">
    <text evidence="2">The sequence shown here is derived from an EMBL/GenBank/DDBJ whole genome shotgun (WGS) entry which is preliminary data.</text>
</comment>
<dbReference type="Proteomes" id="UP001500603">
    <property type="component" value="Unassembled WGS sequence"/>
</dbReference>
<keyword evidence="3" id="KW-1185">Reference proteome</keyword>
<dbReference type="EMBL" id="BAABJM010000007">
    <property type="protein sequence ID" value="GAA5065783.1"/>
    <property type="molecule type" value="Genomic_DNA"/>
</dbReference>
<protein>
    <submittedName>
        <fullName evidence="2">Uncharacterized protein</fullName>
    </submittedName>
</protein>
<feature type="chain" id="PRO_5047005835" evidence="1">
    <location>
        <begin position="32"/>
        <end position="132"/>
    </location>
</feature>
<accession>A0ABP9KTQ6</accession>
<proteinExistence type="predicted"/>
<feature type="signal peptide" evidence="1">
    <location>
        <begin position="1"/>
        <end position="31"/>
    </location>
</feature>
<gene>
    <name evidence="2" type="ORF">GCM10023318_53160</name>
</gene>
<dbReference type="RefSeq" id="WP_345498824.1">
    <property type="nucleotide sequence ID" value="NZ_BAABJM010000007.1"/>
</dbReference>
<evidence type="ECO:0000256" key="1">
    <source>
        <dbReference type="SAM" id="SignalP"/>
    </source>
</evidence>
<name>A0ABP9KTQ6_9NOCA</name>
<organism evidence="2 3">
    <name type="scientific">Nocardia callitridis</name>
    <dbReference type="NCBI Taxonomy" id="648753"/>
    <lineage>
        <taxon>Bacteria</taxon>
        <taxon>Bacillati</taxon>
        <taxon>Actinomycetota</taxon>
        <taxon>Actinomycetes</taxon>
        <taxon>Mycobacteriales</taxon>
        <taxon>Nocardiaceae</taxon>
        <taxon>Nocardia</taxon>
    </lineage>
</organism>
<evidence type="ECO:0000313" key="3">
    <source>
        <dbReference type="Proteomes" id="UP001500603"/>
    </source>
</evidence>
<evidence type="ECO:0000313" key="2">
    <source>
        <dbReference type="EMBL" id="GAA5065783.1"/>
    </source>
</evidence>
<keyword evidence="1" id="KW-0732">Signal</keyword>
<reference evidence="3" key="1">
    <citation type="journal article" date="2019" name="Int. J. Syst. Evol. Microbiol.">
        <title>The Global Catalogue of Microorganisms (GCM) 10K type strain sequencing project: providing services to taxonomists for standard genome sequencing and annotation.</title>
        <authorList>
            <consortium name="The Broad Institute Genomics Platform"/>
            <consortium name="The Broad Institute Genome Sequencing Center for Infectious Disease"/>
            <person name="Wu L."/>
            <person name="Ma J."/>
        </authorList>
    </citation>
    <scope>NUCLEOTIDE SEQUENCE [LARGE SCALE GENOMIC DNA]</scope>
    <source>
        <strain evidence="3">JCM 18298</strain>
    </source>
</reference>